<organism evidence="1 2">
    <name type="scientific">Paenibacillus filicis</name>
    <dbReference type="NCBI Taxonomy" id="669464"/>
    <lineage>
        <taxon>Bacteria</taxon>
        <taxon>Bacillati</taxon>
        <taxon>Bacillota</taxon>
        <taxon>Bacilli</taxon>
        <taxon>Bacillales</taxon>
        <taxon>Paenibacillaceae</taxon>
        <taxon>Paenibacillus</taxon>
    </lineage>
</organism>
<name>A0ABU9DFF9_9BACL</name>
<evidence type="ECO:0008006" key="3">
    <source>
        <dbReference type="Google" id="ProtNLM"/>
    </source>
</evidence>
<dbReference type="EMBL" id="JBBPCC010000002">
    <property type="protein sequence ID" value="MEK8127514.1"/>
    <property type="molecule type" value="Genomic_DNA"/>
</dbReference>
<comment type="caution">
    <text evidence="1">The sequence shown here is derived from an EMBL/GenBank/DDBJ whole genome shotgun (WGS) entry which is preliminary data.</text>
</comment>
<dbReference type="RefSeq" id="WP_341414555.1">
    <property type="nucleotide sequence ID" value="NZ_JBBPCC010000002.1"/>
</dbReference>
<keyword evidence="2" id="KW-1185">Reference proteome</keyword>
<accession>A0ABU9DFF9</accession>
<dbReference type="Proteomes" id="UP001469365">
    <property type="component" value="Unassembled WGS sequence"/>
</dbReference>
<protein>
    <recommendedName>
        <fullName evidence="3">DUF4275 domain-containing protein</fullName>
    </recommendedName>
</protein>
<evidence type="ECO:0000313" key="1">
    <source>
        <dbReference type="EMBL" id="MEK8127514.1"/>
    </source>
</evidence>
<evidence type="ECO:0000313" key="2">
    <source>
        <dbReference type="Proteomes" id="UP001469365"/>
    </source>
</evidence>
<gene>
    <name evidence="1" type="ORF">WMW72_06250</name>
</gene>
<sequence>MDKEILLNQLQKVTEHKKDNLKNQFINTFIDTKTDYYEKYINNVNGELGYYLWCCFKHQGKVSTFSVSELGSVLDHINTDNVLLFWDHYIYKEIMDLGRNELFCCPKKFLINNTSAFPQDFYVFDETFTWVILITHEQQNQKGDKGFIIKLE</sequence>
<reference evidence="1 2" key="1">
    <citation type="submission" date="2024-04" db="EMBL/GenBank/DDBJ databases">
        <title>draft genome sequnece of Paenibacillus filicis.</title>
        <authorList>
            <person name="Kim D.-U."/>
        </authorList>
    </citation>
    <scope>NUCLEOTIDE SEQUENCE [LARGE SCALE GENOMIC DNA]</scope>
    <source>
        <strain evidence="1 2">KACC14197</strain>
    </source>
</reference>
<proteinExistence type="predicted"/>